<protein>
    <submittedName>
        <fullName evidence="1">DUF2750 domain-containing protein</fullName>
    </submittedName>
</protein>
<dbReference type="AlphaFoldDB" id="A0A7S8CCZ5"/>
<organism evidence="1 2">
    <name type="scientific">Mangrovibacillus cuniculi</name>
    <dbReference type="NCBI Taxonomy" id="2593652"/>
    <lineage>
        <taxon>Bacteria</taxon>
        <taxon>Bacillati</taxon>
        <taxon>Bacillota</taxon>
        <taxon>Bacilli</taxon>
        <taxon>Bacillales</taxon>
        <taxon>Bacillaceae</taxon>
        <taxon>Mangrovibacillus</taxon>
    </lineage>
</organism>
<dbReference type="EMBL" id="CP049742">
    <property type="protein sequence ID" value="QPC47637.1"/>
    <property type="molecule type" value="Genomic_DNA"/>
</dbReference>
<sequence length="123" mass="14542">MSFGFTIDSKKRYDAFLRKVVENKKVWGLEHNGMWCVCESTEYEDTLVMPFWSDEAYARQCNINEWSHYKPTPIPLEIFLSNWIYGMNEEGHMVGVNWNSKLIGVEVEPFDLLDEIERRLANN</sequence>
<accession>A0A7S8CCZ5</accession>
<evidence type="ECO:0000313" key="1">
    <source>
        <dbReference type="EMBL" id="QPC47637.1"/>
    </source>
</evidence>
<gene>
    <name evidence="1" type="ORF">G8O30_12080</name>
</gene>
<keyword evidence="2" id="KW-1185">Reference proteome</keyword>
<dbReference type="InterPro" id="IPR021284">
    <property type="entry name" value="DUF2750"/>
</dbReference>
<name>A0A7S8CCZ5_9BACI</name>
<dbReference type="Pfam" id="PF11042">
    <property type="entry name" value="DUF2750"/>
    <property type="match status" value="1"/>
</dbReference>
<evidence type="ECO:0000313" key="2">
    <source>
        <dbReference type="Proteomes" id="UP000593626"/>
    </source>
</evidence>
<reference evidence="1 2" key="1">
    <citation type="submission" date="2019-07" db="EMBL/GenBank/DDBJ databases">
        <title>Genome sequence of 2 isolates from Red Sea Mangroves.</title>
        <authorList>
            <person name="Sefrji F."/>
            <person name="Michoud G."/>
            <person name="Merlino G."/>
            <person name="Daffonchio D."/>
        </authorList>
    </citation>
    <scope>NUCLEOTIDE SEQUENCE [LARGE SCALE GENOMIC DNA]</scope>
    <source>
        <strain evidence="1 2">R1DC41</strain>
    </source>
</reference>
<proteinExistence type="predicted"/>
<dbReference type="KEGG" id="mcui:G8O30_12080"/>
<dbReference type="Proteomes" id="UP000593626">
    <property type="component" value="Chromosome"/>
</dbReference>
<dbReference type="RefSeq" id="WP_239672312.1">
    <property type="nucleotide sequence ID" value="NZ_CP049742.1"/>
</dbReference>